<dbReference type="GO" id="GO:0003677">
    <property type="term" value="F:DNA binding"/>
    <property type="evidence" value="ECO:0007669"/>
    <property type="project" value="UniProtKB-KW"/>
</dbReference>
<comment type="subcellular location">
    <subcellularLocation>
        <location evidence="1">Nucleus</location>
    </subcellularLocation>
</comment>
<evidence type="ECO:0000256" key="1">
    <source>
        <dbReference type="ARBA" id="ARBA00004123"/>
    </source>
</evidence>
<keyword evidence="3" id="KW-0238">DNA-binding</keyword>
<evidence type="ECO:0000256" key="3">
    <source>
        <dbReference type="ARBA" id="ARBA00023125"/>
    </source>
</evidence>
<keyword evidence="4" id="KW-0804">Transcription</keyword>
<dbReference type="InterPro" id="IPR003441">
    <property type="entry name" value="NAC-dom"/>
</dbReference>
<feature type="domain" description="NAC" evidence="6">
    <location>
        <begin position="12"/>
        <end position="188"/>
    </location>
</feature>
<sequence length="310" mass="34567">MDRHAVADLPPLPPGCRFHPSDDQLIRYYLLKKNGNGAAAAAASDDRIDGYGFDVIKEVDVGKYNPFDLPEWCCYCYGYKGRKRHWYGYRMRAVKERLVRMTASGFWKRRGRVRDVVGYGGGVVLGKRVSFAFYLGNLAEGAVRTNWYMHEYALVDPKAFVLCRVFVKFRRGHASNASEHALCSFAHKNVGVQHDETVTSDVEGAKACDINSVDRGIQTSSMSSGRMIDKDDMKDPGPDSGFHLQLQSGSHLLAYPVGSSMTEHEKSSDGLILLGESSDVLTSEHLDCILEEDFIELNDLLSPLPENDDT</sequence>
<evidence type="ECO:0000256" key="4">
    <source>
        <dbReference type="ARBA" id="ARBA00023163"/>
    </source>
</evidence>
<dbReference type="OMA" id="ELPETTC"/>
<keyword evidence="5" id="KW-0539">Nucleus</keyword>
<evidence type="ECO:0000259" key="6">
    <source>
        <dbReference type="PROSITE" id="PS51005"/>
    </source>
</evidence>
<dbReference type="PROSITE" id="PS51005">
    <property type="entry name" value="NAC"/>
    <property type="match status" value="1"/>
</dbReference>
<dbReference type="PANTHER" id="PTHR31989">
    <property type="entry name" value="NAC DOMAIN-CONTAINING PROTEIN 82-RELATED"/>
    <property type="match status" value="1"/>
</dbReference>
<dbReference type="SUPFAM" id="SSF101941">
    <property type="entry name" value="NAC domain"/>
    <property type="match status" value="1"/>
</dbReference>
<protein>
    <recommendedName>
        <fullName evidence="6">NAC domain-containing protein</fullName>
    </recommendedName>
</protein>
<proteinExistence type="predicted"/>
<keyword evidence="2" id="KW-0805">Transcription regulation</keyword>
<dbReference type="Gramene" id="Kaladp0042s0080.1.v1.1">
    <property type="protein sequence ID" value="Kaladp0042s0080.1.v1.1"/>
    <property type="gene ID" value="Kaladp0042s0080.v1.1"/>
</dbReference>
<dbReference type="Gene3D" id="2.170.150.80">
    <property type="entry name" value="NAC domain"/>
    <property type="match status" value="1"/>
</dbReference>
<reference evidence="7" key="1">
    <citation type="submission" date="2021-01" db="UniProtKB">
        <authorList>
            <consortium name="EnsemblPlants"/>
        </authorList>
    </citation>
    <scope>IDENTIFICATION</scope>
</reference>
<dbReference type="AlphaFoldDB" id="A0A7N0TPF0"/>
<evidence type="ECO:0000256" key="5">
    <source>
        <dbReference type="ARBA" id="ARBA00023242"/>
    </source>
</evidence>
<dbReference type="EnsemblPlants" id="Kaladp0042s0080.1.v1.1">
    <property type="protein sequence ID" value="Kaladp0042s0080.1.v1.1"/>
    <property type="gene ID" value="Kaladp0042s0080.v1.1"/>
</dbReference>
<name>A0A7N0TPF0_KALFE</name>
<evidence type="ECO:0000313" key="8">
    <source>
        <dbReference type="Proteomes" id="UP000594263"/>
    </source>
</evidence>
<dbReference type="GO" id="GO:0005634">
    <property type="term" value="C:nucleus"/>
    <property type="evidence" value="ECO:0007669"/>
    <property type="project" value="UniProtKB-SubCell"/>
</dbReference>
<accession>A0A7N0TPF0</accession>
<dbReference type="InterPro" id="IPR036093">
    <property type="entry name" value="NAC_dom_sf"/>
</dbReference>
<evidence type="ECO:0000313" key="7">
    <source>
        <dbReference type="EnsemblPlants" id="Kaladp0042s0080.1.v1.1"/>
    </source>
</evidence>
<organism evidence="7 8">
    <name type="scientific">Kalanchoe fedtschenkoi</name>
    <name type="common">Lavender scallops</name>
    <name type="synonym">South American air plant</name>
    <dbReference type="NCBI Taxonomy" id="63787"/>
    <lineage>
        <taxon>Eukaryota</taxon>
        <taxon>Viridiplantae</taxon>
        <taxon>Streptophyta</taxon>
        <taxon>Embryophyta</taxon>
        <taxon>Tracheophyta</taxon>
        <taxon>Spermatophyta</taxon>
        <taxon>Magnoliopsida</taxon>
        <taxon>eudicotyledons</taxon>
        <taxon>Gunneridae</taxon>
        <taxon>Pentapetalae</taxon>
        <taxon>Saxifragales</taxon>
        <taxon>Crassulaceae</taxon>
        <taxon>Kalanchoe</taxon>
    </lineage>
</organism>
<dbReference type="Proteomes" id="UP000594263">
    <property type="component" value="Unplaced"/>
</dbReference>
<keyword evidence="8" id="KW-1185">Reference proteome</keyword>
<dbReference type="Pfam" id="PF02365">
    <property type="entry name" value="NAM"/>
    <property type="match status" value="1"/>
</dbReference>
<evidence type="ECO:0000256" key="2">
    <source>
        <dbReference type="ARBA" id="ARBA00023015"/>
    </source>
</evidence>
<dbReference type="GO" id="GO:0006355">
    <property type="term" value="P:regulation of DNA-templated transcription"/>
    <property type="evidence" value="ECO:0007669"/>
    <property type="project" value="InterPro"/>
</dbReference>